<evidence type="ECO:0000256" key="1">
    <source>
        <dbReference type="ARBA" id="ARBA00023125"/>
    </source>
</evidence>
<gene>
    <name evidence="4" type="ORF">DES47_103141</name>
</gene>
<name>A0A4R6QLK4_9BURK</name>
<dbReference type="SUPFAM" id="SSF46689">
    <property type="entry name" value="Homeodomain-like"/>
    <property type="match status" value="1"/>
</dbReference>
<comment type="caution">
    <text evidence="4">The sequence shown here is derived from an EMBL/GenBank/DDBJ whole genome shotgun (WGS) entry which is preliminary data.</text>
</comment>
<dbReference type="Proteomes" id="UP000295361">
    <property type="component" value="Unassembled WGS sequence"/>
</dbReference>
<dbReference type="InterPro" id="IPR009057">
    <property type="entry name" value="Homeodomain-like_sf"/>
</dbReference>
<protein>
    <submittedName>
        <fullName evidence="4">TetR family transcriptional regulator</fullName>
    </submittedName>
</protein>
<evidence type="ECO:0000313" key="4">
    <source>
        <dbReference type="EMBL" id="TDP71163.1"/>
    </source>
</evidence>
<dbReference type="Pfam" id="PF13972">
    <property type="entry name" value="TetR"/>
    <property type="match status" value="1"/>
</dbReference>
<dbReference type="Gene3D" id="1.10.357.10">
    <property type="entry name" value="Tetracycline Repressor, domain 2"/>
    <property type="match status" value="1"/>
</dbReference>
<dbReference type="GO" id="GO:0003677">
    <property type="term" value="F:DNA binding"/>
    <property type="evidence" value="ECO:0007669"/>
    <property type="project" value="UniProtKB-UniRule"/>
</dbReference>
<keyword evidence="1 2" id="KW-0238">DNA-binding</keyword>
<dbReference type="InterPro" id="IPR001647">
    <property type="entry name" value="HTH_TetR"/>
</dbReference>
<proteinExistence type="predicted"/>
<accession>A0A4R6QLK4</accession>
<reference evidence="4 5" key="1">
    <citation type="submission" date="2019-03" db="EMBL/GenBank/DDBJ databases">
        <title>Genomic Encyclopedia of Type Strains, Phase IV (KMG-IV): sequencing the most valuable type-strain genomes for metagenomic binning, comparative biology and taxonomic classification.</title>
        <authorList>
            <person name="Goeker M."/>
        </authorList>
    </citation>
    <scope>NUCLEOTIDE SEQUENCE [LARGE SCALE GENOMIC DNA]</scope>
    <source>
        <strain evidence="4 5">DSM 16998</strain>
    </source>
</reference>
<dbReference type="PROSITE" id="PS50977">
    <property type="entry name" value="HTH_TETR_2"/>
    <property type="match status" value="1"/>
</dbReference>
<dbReference type="AlphaFoldDB" id="A0A4R6QLK4"/>
<dbReference type="PANTHER" id="PTHR43479:SF12">
    <property type="entry name" value="TRANSCRIPTIONAL REGULATORY PROTEIN"/>
    <property type="match status" value="1"/>
</dbReference>
<evidence type="ECO:0000313" key="5">
    <source>
        <dbReference type="Proteomes" id="UP000295361"/>
    </source>
</evidence>
<keyword evidence="5" id="KW-1185">Reference proteome</keyword>
<dbReference type="InterPro" id="IPR050624">
    <property type="entry name" value="HTH-type_Tx_Regulator"/>
</dbReference>
<dbReference type="Pfam" id="PF00440">
    <property type="entry name" value="TetR_N"/>
    <property type="match status" value="1"/>
</dbReference>
<sequence>MQAKKPRRTAERILEVTLDLFNRFGEPNVSTTLISAELKISPGNLYYHYPAKDELINALFDRYEMALNELLRAADSVRNVEDAWLFFHMLFELIWQYRFLYRDLNDLLSKNRRLETHFQTVLKDKSLAVRAVLQGMQRAGAIRLSDQEAEPVATAMVVLLSYWLSFEYVRDPRHALEPSRAGAALMRGAYHLLSLLTPYLDSASRAHLLTLAANYTEHANEAAKTSQSSLSSP</sequence>
<dbReference type="InParanoid" id="A0A4R6QLK4"/>
<dbReference type="EMBL" id="SNXS01000003">
    <property type="protein sequence ID" value="TDP71163.1"/>
    <property type="molecule type" value="Genomic_DNA"/>
</dbReference>
<dbReference type="InterPro" id="IPR025722">
    <property type="entry name" value="TetR"/>
</dbReference>
<feature type="domain" description="HTH tetR-type" evidence="3">
    <location>
        <begin position="7"/>
        <end position="67"/>
    </location>
</feature>
<organism evidence="4 5">
    <name type="scientific">Roseateles toxinivorans</name>
    <dbReference type="NCBI Taxonomy" id="270368"/>
    <lineage>
        <taxon>Bacteria</taxon>
        <taxon>Pseudomonadati</taxon>
        <taxon>Pseudomonadota</taxon>
        <taxon>Betaproteobacteria</taxon>
        <taxon>Burkholderiales</taxon>
        <taxon>Sphaerotilaceae</taxon>
        <taxon>Roseateles</taxon>
    </lineage>
</organism>
<dbReference type="PANTHER" id="PTHR43479">
    <property type="entry name" value="ACREF/ENVCD OPERON REPRESSOR-RELATED"/>
    <property type="match status" value="1"/>
</dbReference>
<dbReference type="RefSeq" id="WP_133700958.1">
    <property type="nucleotide sequence ID" value="NZ_SNXS01000003.1"/>
</dbReference>
<evidence type="ECO:0000259" key="3">
    <source>
        <dbReference type="PROSITE" id="PS50977"/>
    </source>
</evidence>
<dbReference type="OrthoDB" id="8770705at2"/>
<evidence type="ECO:0000256" key="2">
    <source>
        <dbReference type="PROSITE-ProRule" id="PRU00335"/>
    </source>
</evidence>
<feature type="DNA-binding region" description="H-T-H motif" evidence="2">
    <location>
        <begin position="30"/>
        <end position="49"/>
    </location>
</feature>